<evidence type="ECO:0000256" key="1">
    <source>
        <dbReference type="ARBA" id="ARBA00007637"/>
    </source>
</evidence>
<keyword evidence="6" id="KW-1185">Reference proteome</keyword>
<name>A0ABU1XAA5_9NOCA</name>
<sequence>MTSYSGAGTDPNEPRTGPVLVTGACGLVGRATVRRLLEAGEEVVATDLDLPGNRRVARTLTAPRLGVHWADLTDPEQVDNLVATVVPRGIVHLAAIIPPLCYRHPDLARAVNVDATAALLRAAEKLSTAPRFVQASSIAVYGPRNPHRTDAVLAPDTPIRPIDVYGTHKAAAEELVRTSSLEWVVLRLGGVLSVGGGLAVNTDMLHFAAALPADGRIHTVDVRDVAAAFVSASTVTATREIFLIAGDPSHRQRQHDVVGSVTGALGLGDVFPAGATGNPDNDEDWFTTDWVDTDRSQQVLAFQHHSWPGMLDEIRAKVGWYRHLLRPAAPLARSWLPRMSPYRDMRAPFAQPWNAIRLRFGNPYPEPK</sequence>
<dbReference type="RefSeq" id="WP_310398891.1">
    <property type="nucleotide sequence ID" value="NZ_JAVDWW010000001.1"/>
</dbReference>
<dbReference type="PANTHER" id="PTHR43103:SF5">
    <property type="entry name" value="4-EPIMERASE, PUTATIVE (AFU_ORTHOLOGUE AFUA_7G00360)-RELATED"/>
    <property type="match status" value="1"/>
</dbReference>
<organism evidence="5 6">
    <name type="scientific">Nocardia kruczakiae</name>
    <dbReference type="NCBI Taxonomy" id="261477"/>
    <lineage>
        <taxon>Bacteria</taxon>
        <taxon>Bacillati</taxon>
        <taxon>Actinomycetota</taxon>
        <taxon>Actinomycetes</taxon>
        <taxon>Mycobacteriales</taxon>
        <taxon>Nocardiaceae</taxon>
        <taxon>Nocardia</taxon>
    </lineage>
</organism>
<dbReference type="Pfam" id="PF01370">
    <property type="entry name" value="Epimerase"/>
    <property type="match status" value="1"/>
</dbReference>
<dbReference type="PANTHER" id="PTHR43103">
    <property type="entry name" value="NUCLEOSIDE-DIPHOSPHATE-SUGAR EPIMERASE"/>
    <property type="match status" value="1"/>
</dbReference>
<evidence type="ECO:0000313" key="5">
    <source>
        <dbReference type="EMBL" id="MDR7167021.1"/>
    </source>
</evidence>
<evidence type="ECO:0000259" key="4">
    <source>
        <dbReference type="Pfam" id="PF01370"/>
    </source>
</evidence>
<proteinExistence type="inferred from homology"/>
<dbReference type="InterPro" id="IPR036291">
    <property type="entry name" value="NAD(P)-bd_dom_sf"/>
</dbReference>
<comment type="caution">
    <text evidence="5">The sequence shown here is derived from an EMBL/GenBank/DDBJ whole genome shotgun (WGS) entry which is preliminary data.</text>
</comment>
<dbReference type="Gene3D" id="3.40.50.720">
    <property type="entry name" value="NAD(P)-binding Rossmann-like Domain"/>
    <property type="match status" value="1"/>
</dbReference>
<evidence type="ECO:0000256" key="2">
    <source>
        <dbReference type="ARBA" id="ARBA00023002"/>
    </source>
</evidence>
<dbReference type="SUPFAM" id="SSF51735">
    <property type="entry name" value="NAD(P)-binding Rossmann-fold domains"/>
    <property type="match status" value="1"/>
</dbReference>
<dbReference type="CDD" id="cd08946">
    <property type="entry name" value="SDR_e"/>
    <property type="match status" value="1"/>
</dbReference>
<comment type="similarity">
    <text evidence="1">Belongs to the NAD(P)-dependent epimerase/dehydratase family.</text>
</comment>
<dbReference type="Proteomes" id="UP001251217">
    <property type="component" value="Unassembled WGS sequence"/>
</dbReference>
<evidence type="ECO:0000256" key="3">
    <source>
        <dbReference type="ARBA" id="ARBA00023027"/>
    </source>
</evidence>
<keyword evidence="3" id="KW-0520">NAD</keyword>
<gene>
    <name evidence="5" type="ORF">J2W56_000739</name>
</gene>
<dbReference type="InterPro" id="IPR001509">
    <property type="entry name" value="Epimerase_deHydtase"/>
</dbReference>
<keyword evidence="2" id="KW-0560">Oxidoreductase</keyword>
<reference evidence="5 6" key="1">
    <citation type="submission" date="2023-07" db="EMBL/GenBank/DDBJ databases">
        <title>Sorghum-associated microbial communities from plants grown in Nebraska, USA.</title>
        <authorList>
            <person name="Schachtman D."/>
        </authorList>
    </citation>
    <scope>NUCLEOTIDE SEQUENCE [LARGE SCALE GENOMIC DNA]</scope>
    <source>
        <strain evidence="5 6">4272</strain>
    </source>
</reference>
<protein>
    <submittedName>
        <fullName evidence="5">Nucleoside-diphosphate-sugar epimerase</fullName>
    </submittedName>
</protein>
<feature type="domain" description="NAD-dependent epimerase/dehydratase" evidence="4">
    <location>
        <begin position="19"/>
        <end position="195"/>
    </location>
</feature>
<accession>A0ABU1XAA5</accession>
<evidence type="ECO:0000313" key="6">
    <source>
        <dbReference type="Proteomes" id="UP001251217"/>
    </source>
</evidence>
<dbReference type="EMBL" id="JAVDWW010000001">
    <property type="protein sequence ID" value="MDR7167021.1"/>
    <property type="molecule type" value="Genomic_DNA"/>
</dbReference>